<dbReference type="Proteomes" id="UP000830055">
    <property type="component" value="Chromosome"/>
</dbReference>
<organism evidence="1 2">
    <name type="scientific">Desulfofustis limnaeus</name>
    <dbReference type="NCBI Taxonomy" id="2740163"/>
    <lineage>
        <taxon>Bacteria</taxon>
        <taxon>Pseudomonadati</taxon>
        <taxon>Thermodesulfobacteriota</taxon>
        <taxon>Desulfobulbia</taxon>
        <taxon>Desulfobulbales</taxon>
        <taxon>Desulfocapsaceae</taxon>
        <taxon>Desulfofustis</taxon>
    </lineage>
</organism>
<evidence type="ECO:0000313" key="2">
    <source>
        <dbReference type="Proteomes" id="UP000830055"/>
    </source>
</evidence>
<reference evidence="1 2" key="1">
    <citation type="submission" date="2022-01" db="EMBL/GenBank/DDBJ databases">
        <title>Desulfofustis limnae sp. nov., a novel mesophilic sulfate-reducing bacterium isolated from marsh soil.</title>
        <authorList>
            <person name="Watanabe M."/>
            <person name="Takahashi A."/>
            <person name="Kojima H."/>
            <person name="Fukui M."/>
        </authorList>
    </citation>
    <scope>NUCLEOTIDE SEQUENCE [LARGE SCALE GENOMIC DNA]</scope>
    <source>
        <strain evidence="1 2">PPLL</strain>
    </source>
</reference>
<protein>
    <recommendedName>
        <fullName evidence="3">DUF1499 domain-containing protein</fullName>
    </recommendedName>
</protein>
<dbReference type="EMBL" id="AP025516">
    <property type="protein sequence ID" value="BDD87739.1"/>
    <property type="molecule type" value="Genomic_DNA"/>
</dbReference>
<keyword evidence="2" id="KW-1185">Reference proteome</keyword>
<gene>
    <name evidence="1" type="ORF">DPPLL_21040</name>
</gene>
<dbReference type="Pfam" id="PF07386">
    <property type="entry name" value="DUF1499"/>
    <property type="match status" value="1"/>
</dbReference>
<sequence length="135" mass="15040">MTAACGSEHSPDLARQGDRLAACPASPNCVSSRATDNRHHIDPLAGGDDPVAVFAQLERLLSARVDTLITEKQPGYLRVVFHTIFFKDDGEFLLDEKRGVIDMRSASRVGYWDFGKNRRRLEEIRAALQERSAGR</sequence>
<evidence type="ECO:0000313" key="1">
    <source>
        <dbReference type="EMBL" id="BDD87739.1"/>
    </source>
</evidence>
<proteinExistence type="predicted"/>
<dbReference type="PANTHER" id="PTHR34801">
    <property type="entry name" value="EXPRESSED PROTEIN"/>
    <property type="match status" value="1"/>
</dbReference>
<dbReference type="PANTHER" id="PTHR34801:SF6">
    <property type="entry name" value="SLL1620 PROTEIN"/>
    <property type="match status" value="1"/>
</dbReference>
<dbReference type="InterPro" id="IPR010865">
    <property type="entry name" value="DUF1499"/>
</dbReference>
<name>A0ABM7W9Z5_9BACT</name>
<dbReference type="PIRSF" id="PIRSF026426">
    <property type="entry name" value="DUF1499"/>
    <property type="match status" value="1"/>
</dbReference>
<evidence type="ECO:0008006" key="3">
    <source>
        <dbReference type="Google" id="ProtNLM"/>
    </source>
</evidence>
<accession>A0ABM7W9Z5</accession>